<dbReference type="OrthoDB" id="9952723at2"/>
<keyword evidence="2" id="KW-1185">Reference proteome</keyword>
<accession>A0A6N8HEW0</accession>
<evidence type="ECO:0000313" key="1">
    <source>
        <dbReference type="EMBL" id="MUV04238.1"/>
    </source>
</evidence>
<sequence length="169" mass="20205">MRWLSLFLIVLVTGCSPIQKLEYSLDKELLIKSGRLSGKFEGGQFYQERLNENEFAFHIYNLRFKDEVYNSRIRFLNNAFVWDDEFEFDGYEVLSERKEDNYQIRVCKVTCNHPAFKKYGSPFKSVFISRNEDDFTAMLSNYSAFADNVNENYLLSQFKKIDFELRQKR</sequence>
<name>A0A6N8HEW0_9FLAO</name>
<organism evidence="1 2">
    <name type="scientific">Flavobacterium rakeshii</name>
    <dbReference type="NCBI Taxonomy" id="1038845"/>
    <lineage>
        <taxon>Bacteria</taxon>
        <taxon>Pseudomonadati</taxon>
        <taxon>Bacteroidota</taxon>
        <taxon>Flavobacteriia</taxon>
        <taxon>Flavobacteriales</taxon>
        <taxon>Flavobacteriaceae</taxon>
        <taxon>Flavobacterium</taxon>
    </lineage>
</organism>
<dbReference type="Proteomes" id="UP000433945">
    <property type="component" value="Unassembled WGS sequence"/>
</dbReference>
<evidence type="ECO:0000313" key="2">
    <source>
        <dbReference type="Proteomes" id="UP000433945"/>
    </source>
</evidence>
<gene>
    <name evidence="1" type="ORF">GN157_11005</name>
</gene>
<evidence type="ECO:0008006" key="3">
    <source>
        <dbReference type="Google" id="ProtNLM"/>
    </source>
</evidence>
<dbReference type="RefSeq" id="WP_157483451.1">
    <property type="nucleotide sequence ID" value="NZ_WOWP01000037.1"/>
</dbReference>
<dbReference type="EMBL" id="WOWP01000037">
    <property type="protein sequence ID" value="MUV04238.1"/>
    <property type="molecule type" value="Genomic_DNA"/>
</dbReference>
<comment type="caution">
    <text evidence="1">The sequence shown here is derived from an EMBL/GenBank/DDBJ whole genome shotgun (WGS) entry which is preliminary data.</text>
</comment>
<dbReference type="AlphaFoldDB" id="A0A6N8HEW0"/>
<protein>
    <recommendedName>
        <fullName evidence="3">Lipoprotein</fullName>
    </recommendedName>
</protein>
<proteinExistence type="predicted"/>
<dbReference type="PROSITE" id="PS51257">
    <property type="entry name" value="PROKAR_LIPOPROTEIN"/>
    <property type="match status" value="1"/>
</dbReference>
<reference evidence="1 2" key="1">
    <citation type="submission" date="2019-12" db="EMBL/GenBank/DDBJ databases">
        <authorList>
            <person name="Sun J.-Q."/>
        </authorList>
    </citation>
    <scope>NUCLEOTIDE SEQUENCE [LARGE SCALE GENOMIC DNA]</scope>
    <source>
        <strain evidence="1 2">JCM 17928</strain>
    </source>
</reference>